<evidence type="ECO:0000313" key="2">
    <source>
        <dbReference type="EMBL" id="KAK9812573.1"/>
    </source>
</evidence>
<protein>
    <submittedName>
        <fullName evidence="2">Uncharacterized protein</fullName>
    </submittedName>
</protein>
<sequence length="432" mass="47932">MTRIVYEVCSLDRSSPEQAGATQIGSASATDDGEVNAFERTRLQAEQALEHHTRHGSVLASQVNERMNKTASGLRHAFATAGKQLHDQQVKLRRQVSKRSRGEGTPEDGGGRRGFNFNPFWRKRKREQGSLGIQLPGGKAAQAKQLVEKAQALERELNPRAALPIYEELNKLVPGRYDYIAFVAKATSDASYLDEVKGTKYYERNLSGDEKRELNRKAIELSKQAMEADPSKSLPHVAACISMGRLAIFSDNKAKVKLAKEAREQAEIAVKKEPSDDLTHHLMGRWHWEMAQLNGIVRALIRMMWGTALQPGSVTEALACYKRAAEINSTRLVHRVELGRVHARLGNKAEAYKQLKLALTMDVEDINSYLQKEDIEPILKSLKKRRWGFGGGTPETDLEELQEASTSEAEPQEAEQSHGGLEGAGQSPSAEA</sequence>
<proteinExistence type="predicted"/>
<comment type="caution">
    <text evidence="2">The sequence shown here is derived from an EMBL/GenBank/DDBJ whole genome shotgun (WGS) entry which is preliminary data.</text>
</comment>
<accession>A0AAW1PWN5</accession>
<evidence type="ECO:0000313" key="3">
    <source>
        <dbReference type="Proteomes" id="UP001465755"/>
    </source>
</evidence>
<name>A0AAW1PWN5_9CHLO</name>
<organism evidence="2 3">
    <name type="scientific">Symbiochloris irregularis</name>
    <dbReference type="NCBI Taxonomy" id="706552"/>
    <lineage>
        <taxon>Eukaryota</taxon>
        <taxon>Viridiplantae</taxon>
        <taxon>Chlorophyta</taxon>
        <taxon>core chlorophytes</taxon>
        <taxon>Trebouxiophyceae</taxon>
        <taxon>Trebouxiales</taxon>
        <taxon>Trebouxiaceae</taxon>
        <taxon>Symbiochloris</taxon>
    </lineage>
</organism>
<dbReference type="Gene3D" id="1.25.40.10">
    <property type="entry name" value="Tetratricopeptide repeat domain"/>
    <property type="match status" value="1"/>
</dbReference>
<dbReference type="Pfam" id="PF21033">
    <property type="entry name" value="RMD1-3"/>
    <property type="match status" value="1"/>
</dbReference>
<dbReference type="AlphaFoldDB" id="A0AAW1PWN5"/>
<dbReference type="InterPro" id="IPR011990">
    <property type="entry name" value="TPR-like_helical_dom_sf"/>
</dbReference>
<feature type="region of interest" description="Disordered" evidence="1">
    <location>
        <begin position="82"/>
        <end position="117"/>
    </location>
</feature>
<feature type="region of interest" description="Disordered" evidence="1">
    <location>
        <begin position="386"/>
        <end position="432"/>
    </location>
</feature>
<reference evidence="2 3" key="1">
    <citation type="journal article" date="2024" name="Nat. Commun.">
        <title>Phylogenomics reveals the evolutionary origins of lichenization in chlorophyte algae.</title>
        <authorList>
            <person name="Puginier C."/>
            <person name="Libourel C."/>
            <person name="Otte J."/>
            <person name="Skaloud P."/>
            <person name="Haon M."/>
            <person name="Grisel S."/>
            <person name="Petersen M."/>
            <person name="Berrin J.G."/>
            <person name="Delaux P.M."/>
            <person name="Dal Grande F."/>
            <person name="Keller J."/>
        </authorList>
    </citation>
    <scope>NUCLEOTIDE SEQUENCE [LARGE SCALE GENOMIC DNA]</scope>
    <source>
        <strain evidence="2 3">SAG 2036</strain>
    </source>
</reference>
<dbReference type="SUPFAM" id="SSF48452">
    <property type="entry name" value="TPR-like"/>
    <property type="match status" value="1"/>
</dbReference>
<keyword evidence="3" id="KW-1185">Reference proteome</keyword>
<gene>
    <name evidence="2" type="ORF">WJX73_009981</name>
</gene>
<dbReference type="Proteomes" id="UP001465755">
    <property type="component" value="Unassembled WGS sequence"/>
</dbReference>
<dbReference type="EMBL" id="JALJOQ010000006">
    <property type="protein sequence ID" value="KAK9812573.1"/>
    <property type="molecule type" value="Genomic_DNA"/>
</dbReference>
<dbReference type="InterPro" id="IPR049039">
    <property type="entry name" value="RMD1-3_a_helical_rpt"/>
</dbReference>
<evidence type="ECO:0000256" key="1">
    <source>
        <dbReference type="SAM" id="MobiDB-lite"/>
    </source>
</evidence>